<comment type="pathway">
    <text evidence="1">Cofactor biosynthesis; adenosylcobalamin biosynthesis.</text>
</comment>
<dbReference type="InterPro" id="IPR003722">
    <property type="entry name" value="Cbl_synth_CobH/CbiC"/>
</dbReference>
<organism evidence="6 7">
    <name type="scientific">Natranaerobius trueperi</name>
    <dbReference type="NCBI Taxonomy" id="759412"/>
    <lineage>
        <taxon>Bacteria</taxon>
        <taxon>Bacillati</taxon>
        <taxon>Bacillota</taxon>
        <taxon>Clostridia</taxon>
        <taxon>Natranaerobiales</taxon>
        <taxon>Natranaerobiaceae</taxon>
        <taxon>Natranaerobius</taxon>
    </lineage>
</organism>
<sequence>MNKINTHPIEAESMKIIENKVDLTTFDDKESPIVKRIIHTTGDLEIHKQVKFSEKAILEGLNSLKQGTDIFTDVTMVTAGLNKKNLNNLGCNIHCNISDQKVREISKTKKLTRAETSFELFGENIHNKIVAIGNAPTALFKVIELYQQKNIKPALVVGVPVGFVGAMESKESLRKSGLDYITITGYKGGSPIAASIINALLRLM</sequence>
<keyword evidence="3" id="KW-0169">Cobalamin biosynthesis</keyword>
<keyword evidence="7" id="KW-1185">Reference proteome</keyword>
<evidence type="ECO:0000259" key="5">
    <source>
        <dbReference type="Pfam" id="PF02570"/>
    </source>
</evidence>
<dbReference type="UniPathway" id="UPA00148"/>
<dbReference type="InterPro" id="IPR036588">
    <property type="entry name" value="CobH/CbiC_sf"/>
</dbReference>
<dbReference type="AlphaFoldDB" id="A0A226BVR1"/>
<dbReference type="PANTHER" id="PTHR43588:SF1">
    <property type="entry name" value="COBALT-PRECORRIN-8 METHYLMUTASE"/>
    <property type="match status" value="1"/>
</dbReference>
<evidence type="ECO:0000256" key="2">
    <source>
        <dbReference type="ARBA" id="ARBA00009774"/>
    </source>
</evidence>
<reference evidence="6 7" key="1">
    <citation type="submission" date="2017-06" db="EMBL/GenBank/DDBJ databases">
        <title>Draft Genome Sequence of Natranaerobius trueperi halophilic, alkalithermophilic bacteria from soda lakes.</title>
        <authorList>
            <person name="Zhao B."/>
        </authorList>
    </citation>
    <scope>NUCLEOTIDE SEQUENCE [LARGE SCALE GENOMIC DNA]</scope>
    <source>
        <strain evidence="6 7">DSM 18760</strain>
    </source>
</reference>
<comment type="caution">
    <text evidence="6">The sequence shown here is derived from an EMBL/GenBank/DDBJ whole genome shotgun (WGS) entry which is preliminary data.</text>
</comment>
<dbReference type="GO" id="GO:0009236">
    <property type="term" value="P:cobalamin biosynthetic process"/>
    <property type="evidence" value="ECO:0007669"/>
    <property type="project" value="UniProtKB-UniPathway"/>
</dbReference>
<evidence type="ECO:0000313" key="6">
    <source>
        <dbReference type="EMBL" id="OWZ82981.1"/>
    </source>
</evidence>
<dbReference type="PANTHER" id="PTHR43588">
    <property type="entry name" value="COBALT-PRECORRIN-8 METHYLMUTASE"/>
    <property type="match status" value="1"/>
</dbReference>
<dbReference type="Proteomes" id="UP000214588">
    <property type="component" value="Unassembled WGS sequence"/>
</dbReference>
<evidence type="ECO:0000256" key="3">
    <source>
        <dbReference type="ARBA" id="ARBA00022573"/>
    </source>
</evidence>
<comment type="similarity">
    <text evidence="2">Belongs to the CobH/CbiC family.</text>
</comment>
<dbReference type="Gene3D" id="3.40.50.10230">
    <property type="entry name" value="Cobalamin biosynthesis CobH/CbiC, precorrin-8X methylmutase"/>
    <property type="match status" value="1"/>
</dbReference>
<proteinExistence type="inferred from homology"/>
<dbReference type="RefSeq" id="WP_089024329.1">
    <property type="nucleotide sequence ID" value="NZ_NIQC01000031.1"/>
</dbReference>
<dbReference type="SUPFAM" id="SSF63965">
    <property type="entry name" value="Precorrin-8X methylmutase CbiC/CobH"/>
    <property type="match status" value="1"/>
</dbReference>
<protein>
    <submittedName>
        <fullName evidence="6">Precorrin isomerase</fullName>
    </submittedName>
</protein>
<dbReference type="OrthoDB" id="9780708at2"/>
<evidence type="ECO:0000256" key="1">
    <source>
        <dbReference type="ARBA" id="ARBA00004953"/>
    </source>
</evidence>
<accession>A0A226BVR1</accession>
<gene>
    <name evidence="6" type="ORF">CDO51_11140</name>
</gene>
<dbReference type="Pfam" id="PF02570">
    <property type="entry name" value="CbiC"/>
    <property type="match status" value="1"/>
</dbReference>
<evidence type="ECO:0000313" key="7">
    <source>
        <dbReference type="Proteomes" id="UP000214588"/>
    </source>
</evidence>
<dbReference type="GO" id="GO:0016993">
    <property type="term" value="F:precorrin-8X methylmutase activity"/>
    <property type="evidence" value="ECO:0007669"/>
    <property type="project" value="InterPro"/>
</dbReference>
<feature type="domain" description="Cobalamin biosynthesis precorrin-8X methylmutase CobH/CbiC" evidence="5">
    <location>
        <begin position="9"/>
        <end position="202"/>
    </location>
</feature>
<keyword evidence="4 6" id="KW-0413">Isomerase</keyword>
<name>A0A226BVR1_9FIRM</name>
<dbReference type="EMBL" id="NIQC01000031">
    <property type="protein sequence ID" value="OWZ82981.1"/>
    <property type="molecule type" value="Genomic_DNA"/>
</dbReference>
<evidence type="ECO:0000256" key="4">
    <source>
        <dbReference type="ARBA" id="ARBA00023235"/>
    </source>
</evidence>